<evidence type="ECO:0000256" key="2">
    <source>
        <dbReference type="SAM" id="MobiDB-lite"/>
    </source>
</evidence>
<feature type="region of interest" description="Disordered" evidence="2">
    <location>
        <begin position="415"/>
        <end position="491"/>
    </location>
</feature>
<dbReference type="Pfam" id="PF00615">
    <property type="entry name" value="RGS"/>
    <property type="match status" value="1"/>
</dbReference>
<feature type="compositionally biased region" description="Low complexity" evidence="2">
    <location>
        <begin position="432"/>
        <end position="447"/>
    </location>
</feature>
<dbReference type="Gene3D" id="1.10.167.10">
    <property type="entry name" value="Regulator of G-protein Signalling 4, domain 2"/>
    <property type="match status" value="1"/>
</dbReference>
<dbReference type="PROSITE" id="PS50186">
    <property type="entry name" value="DEP"/>
    <property type="match status" value="1"/>
</dbReference>
<dbReference type="InterPro" id="IPR044926">
    <property type="entry name" value="RGS_subdomain_2"/>
</dbReference>
<feature type="compositionally biased region" description="Polar residues" evidence="2">
    <location>
        <begin position="415"/>
        <end position="425"/>
    </location>
</feature>
<dbReference type="InterPro" id="IPR016137">
    <property type="entry name" value="RGS"/>
</dbReference>
<dbReference type="EMBL" id="JAEPQZ010000007">
    <property type="protein sequence ID" value="KAG2179263.1"/>
    <property type="molecule type" value="Genomic_DNA"/>
</dbReference>
<keyword evidence="6" id="KW-1185">Reference proteome</keyword>
<name>A0A8H7PSW4_MORIS</name>
<dbReference type="Proteomes" id="UP000654370">
    <property type="component" value="Unassembled WGS sequence"/>
</dbReference>
<dbReference type="InterPro" id="IPR036388">
    <property type="entry name" value="WH-like_DNA-bd_sf"/>
</dbReference>
<protein>
    <submittedName>
        <fullName evidence="5">Uncharacterized protein</fullName>
    </submittedName>
</protein>
<dbReference type="InterPro" id="IPR036390">
    <property type="entry name" value="WH_DNA-bd_sf"/>
</dbReference>
<feature type="domain" description="DEP" evidence="4">
    <location>
        <begin position="251"/>
        <end position="315"/>
    </location>
</feature>
<feature type="domain" description="RGS" evidence="3">
    <location>
        <begin position="513"/>
        <end position="667"/>
    </location>
</feature>
<dbReference type="PRINTS" id="PR01301">
    <property type="entry name" value="RGSPROTEIN"/>
</dbReference>
<dbReference type="Pfam" id="PF25889">
    <property type="entry name" value="WHD_Fungal_DR"/>
    <property type="match status" value="1"/>
</dbReference>
<proteinExistence type="predicted"/>
<dbReference type="SUPFAM" id="SSF46785">
    <property type="entry name" value="Winged helix' DNA-binding domain"/>
    <property type="match status" value="1"/>
</dbReference>
<evidence type="ECO:0000313" key="6">
    <source>
        <dbReference type="Proteomes" id="UP000654370"/>
    </source>
</evidence>
<reference evidence="5" key="1">
    <citation type="submission" date="2020-12" db="EMBL/GenBank/DDBJ databases">
        <title>Metabolic potential, ecology and presence of endohyphal bacteria is reflected in genomic diversity of Mucoromycotina.</title>
        <authorList>
            <person name="Muszewska A."/>
            <person name="Okrasinska A."/>
            <person name="Steczkiewicz K."/>
            <person name="Drgas O."/>
            <person name="Orlowska M."/>
            <person name="Perlinska-Lenart U."/>
            <person name="Aleksandrzak-Piekarczyk T."/>
            <person name="Szatraj K."/>
            <person name="Zielenkiewicz U."/>
            <person name="Pilsyk S."/>
            <person name="Malc E."/>
            <person name="Mieczkowski P."/>
            <person name="Kruszewska J.S."/>
            <person name="Biernat P."/>
            <person name="Pawlowska J."/>
        </authorList>
    </citation>
    <scope>NUCLEOTIDE SEQUENCE</scope>
    <source>
        <strain evidence="5">WA0000067209</strain>
    </source>
</reference>
<gene>
    <name evidence="5" type="ORF">INT43_002113</name>
</gene>
<dbReference type="Gene3D" id="1.10.10.10">
    <property type="entry name" value="Winged helix-like DNA-binding domain superfamily/Winged helix DNA-binding domain"/>
    <property type="match status" value="1"/>
</dbReference>
<comment type="caution">
    <text evidence="5">The sequence shown here is derived from an EMBL/GenBank/DDBJ whole genome shotgun (WGS) entry which is preliminary data.</text>
</comment>
<dbReference type="InterPro" id="IPR036305">
    <property type="entry name" value="RGS_sf"/>
</dbReference>
<dbReference type="AlphaFoldDB" id="A0A8H7PSW4"/>
<dbReference type="PROSITE" id="PS50132">
    <property type="entry name" value="RGS"/>
    <property type="match status" value="1"/>
</dbReference>
<evidence type="ECO:0000259" key="3">
    <source>
        <dbReference type="PROSITE" id="PS50132"/>
    </source>
</evidence>
<organism evidence="5 6">
    <name type="scientific">Mortierella isabellina</name>
    <name type="common">Filamentous fungus</name>
    <name type="synonym">Umbelopsis isabellina</name>
    <dbReference type="NCBI Taxonomy" id="91625"/>
    <lineage>
        <taxon>Eukaryota</taxon>
        <taxon>Fungi</taxon>
        <taxon>Fungi incertae sedis</taxon>
        <taxon>Mucoromycota</taxon>
        <taxon>Mucoromycotina</taxon>
        <taxon>Umbelopsidomycetes</taxon>
        <taxon>Umbelopsidales</taxon>
        <taxon>Umbelopsidaceae</taxon>
        <taxon>Umbelopsis</taxon>
    </lineage>
</organism>
<dbReference type="SMART" id="SM00049">
    <property type="entry name" value="DEP"/>
    <property type="match status" value="2"/>
</dbReference>
<evidence type="ECO:0000313" key="5">
    <source>
        <dbReference type="EMBL" id="KAG2179263.1"/>
    </source>
</evidence>
<keyword evidence="1" id="KW-0734">Signal transduction inhibitor</keyword>
<dbReference type="GO" id="GO:0009968">
    <property type="term" value="P:negative regulation of signal transduction"/>
    <property type="evidence" value="ECO:0007669"/>
    <property type="project" value="UniProtKB-KW"/>
</dbReference>
<dbReference type="InterPro" id="IPR058855">
    <property type="entry name" value="RGS1/SST2-like_Fungal-DR"/>
</dbReference>
<accession>A0A8H7PSW4</accession>
<dbReference type="GO" id="GO:0035556">
    <property type="term" value="P:intracellular signal transduction"/>
    <property type="evidence" value="ECO:0007669"/>
    <property type="project" value="InterPro"/>
</dbReference>
<dbReference type="PANTHER" id="PTHR10845">
    <property type="entry name" value="REGULATOR OF G PROTEIN SIGNALING"/>
    <property type="match status" value="1"/>
</dbReference>
<dbReference type="SMART" id="SM00315">
    <property type="entry name" value="RGS"/>
    <property type="match status" value="1"/>
</dbReference>
<sequence>MTSNVSHQAYTLMMKVTVEGRPTEEAVRNLGDLKFTHTDRVADPTDNKRSIITTTTTTFSMTRDMAKTLCQHFLEAHLIESAIDPANRSSFKDKGLWQVTPKGLCILEDFCSRTIVEVKHLRAPMARILPIKVIMLERHKDDDQLSLNRRNVVVLFKIMMGSLTFEESIASSEYYIADNKKNTNDKNAESVPFSILQPASDEEIGDGRNRIMTGSKLLTTNVSRHRATIKQHQLYLEKYGTMLRGSNRRHFNGQICCEWLLDHTTVVSRKEAEIIASQFLRYSWIETTAEKTQIRSRDDTKPFKSSKSCIYSLTDNGRTVISWEQELNASDFSSTDGQSIMSGEDQSTMVQKAKDQALRLLTGIRRDNISENIAVDEEASLREMLAADPVEEKRRTSLEERTYQNDLLLANYNNAQNGRSKQQPTLLHRSASKSSSSASGGSESVVKTPTEQDTNAVGYISKENEARGAAAQAMAYSRPRPPSTIDSRGSNFSIYSYTSSQSSQDSKESNTTKLRQILDDPNLRSLFKSFLRANFCEENLDFWIDHSNLRRKYRMQSPALTSRNQSDLLEDAYALYTTYLAAGSPNELNIEHSLRNEMAKFVTNIVTILPSYTPGAKSSIVISPHSASHSLRTMMKMLQKVDDHICKLMAADSVPKFIRTKGYLKIVSGKETNPSYRGSKLNAGDLEGDEFEEADLEESVEKLDVATPNDVSITRPPITSTMQ</sequence>
<dbReference type="InterPro" id="IPR000591">
    <property type="entry name" value="DEP_dom"/>
</dbReference>
<dbReference type="SUPFAM" id="SSF48097">
    <property type="entry name" value="Regulator of G-protein signaling, RGS"/>
    <property type="match status" value="1"/>
</dbReference>
<evidence type="ECO:0000259" key="4">
    <source>
        <dbReference type="PROSITE" id="PS50186"/>
    </source>
</evidence>
<evidence type="ECO:0000256" key="1">
    <source>
        <dbReference type="ARBA" id="ARBA00022700"/>
    </source>
</evidence>
<dbReference type="OrthoDB" id="196547at2759"/>
<dbReference type="PANTHER" id="PTHR10845:SF192">
    <property type="entry name" value="DOUBLE HIT, ISOFORM B"/>
    <property type="match status" value="1"/>
</dbReference>